<dbReference type="InterPro" id="IPR021109">
    <property type="entry name" value="Peptidase_aspartic_dom_sf"/>
</dbReference>
<feature type="chain" id="PRO_5045037505" description="Peptidase A1 domain-containing protein" evidence="4">
    <location>
        <begin position="19"/>
        <end position="422"/>
    </location>
</feature>
<dbReference type="Pfam" id="PF00026">
    <property type="entry name" value="Asp"/>
    <property type="match status" value="1"/>
</dbReference>
<evidence type="ECO:0000256" key="3">
    <source>
        <dbReference type="RuleBase" id="RU000454"/>
    </source>
</evidence>
<evidence type="ECO:0000256" key="4">
    <source>
        <dbReference type="SAM" id="SignalP"/>
    </source>
</evidence>
<dbReference type="InterPro" id="IPR033121">
    <property type="entry name" value="PEPTIDASE_A1"/>
</dbReference>
<dbReference type="PANTHER" id="PTHR47966">
    <property type="entry name" value="BETA-SITE APP-CLEAVING ENZYME, ISOFORM A-RELATED"/>
    <property type="match status" value="1"/>
</dbReference>
<feature type="signal peptide" evidence="4">
    <location>
        <begin position="1"/>
        <end position="18"/>
    </location>
</feature>
<reference evidence="7" key="1">
    <citation type="submission" date="2024-04" db="EMBL/GenBank/DDBJ databases">
        <authorList>
            <person name="Shaw F."/>
            <person name="Minotto A."/>
        </authorList>
    </citation>
    <scope>NUCLEOTIDE SEQUENCE [LARGE SCALE GENOMIC DNA]</scope>
</reference>
<feature type="domain" description="Peptidase A1" evidence="5">
    <location>
        <begin position="111"/>
        <end position="419"/>
    </location>
</feature>
<name>A0ABP1D6Q1_9APHY</name>
<evidence type="ECO:0000256" key="2">
    <source>
        <dbReference type="ARBA" id="ARBA00022750"/>
    </source>
</evidence>
<evidence type="ECO:0000313" key="7">
    <source>
        <dbReference type="Proteomes" id="UP001497453"/>
    </source>
</evidence>
<dbReference type="InterPro" id="IPR001969">
    <property type="entry name" value="Aspartic_peptidase_AS"/>
</dbReference>
<dbReference type="InterPro" id="IPR001461">
    <property type="entry name" value="Aspartic_peptidase_A1"/>
</dbReference>
<dbReference type="SUPFAM" id="SSF50630">
    <property type="entry name" value="Acid proteases"/>
    <property type="match status" value="1"/>
</dbReference>
<keyword evidence="3" id="KW-0645">Protease</keyword>
<protein>
    <recommendedName>
        <fullName evidence="5">Peptidase A1 domain-containing protein</fullName>
    </recommendedName>
</protein>
<keyword evidence="4" id="KW-0732">Signal</keyword>
<dbReference type="EMBL" id="OZ037946">
    <property type="protein sequence ID" value="CAL1703550.1"/>
    <property type="molecule type" value="Genomic_DNA"/>
</dbReference>
<dbReference type="InterPro" id="IPR034164">
    <property type="entry name" value="Pepsin-like_dom"/>
</dbReference>
<proteinExistence type="inferred from homology"/>
<gene>
    <name evidence="6" type="ORF">GFSPODELE1_LOCUS4631</name>
</gene>
<dbReference type="PRINTS" id="PR00792">
    <property type="entry name" value="PEPSIN"/>
</dbReference>
<dbReference type="Proteomes" id="UP001497453">
    <property type="component" value="Chromosome 3"/>
</dbReference>
<keyword evidence="2 3" id="KW-0064">Aspartyl protease</keyword>
<accession>A0ABP1D6Q1</accession>
<dbReference type="CDD" id="cd05471">
    <property type="entry name" value="pepsin_like"/>
    <property type="match status" value="1"/>
</dbReference>
<keyword evidence="3" id="KW-0378">Hydrolase</keyword>
<dbReference type="PANTHER" id="PTHR47966:SF51">
    <property type="entry name" value="BETA-SITE APP-CLEAVING ENZYME, ISOFORM A-RELATED"/>
    <property type="match status" value="1"/>
</dbReference>
<evidence type="ECO:0000256" key="1">
    <source>
        <dbReference type="ARBA" id="ARBA00007447"/>
    </source>
</evidence>
<organism evidence="6 7">
    <name type="scientific">Somion occarium</name>
    <dbReference type="NCBI Taxonomy" id="3059160"/>
    <lineage>
        <taxon>Eukaryota</taxon>
        <taxon>Fungi</taxon>
        <taxon>Dikarya</taxon>
        <taxon>Basidiomycota</taxon>
        <taxon>Agaricomycotina</taxon>
        <taxon>Agaricomycetes</taxon>
        <taxon>Polyporales</taxon>
        <taxon>Cerrenaceae</taxon>
        <taxon>Somion</taxon>
    </lineage>
</organism>
<dbReference type="PROSITE" id="PS00141">
    <property type="entry name" value="ASP_PROTEASE"/>
    <property type="match status" value="1"/>
</dbReference>
<dbReference type="PROSITE" id="PS51767">
    <property type="entry name" value="PEPTIDASE_A1"/>
    <property type="match status" value="1"/>
</dbReference>
<evidence type="ECO:0000259" key="5">
    <source>
        <dbReference type="PROSITE" id="PS51767"/>
    </source>
</evidence>
<comment type="similarity">
    <text evidence="1 3">Belongs to the peptidase A1 family.</text>
</comment>
<sequence>MFCKTYLFTVVLALFASASPLAEQRGEPIRIPLKKRSSLTNEDGTFNADKAILHNVKTQNKFRQNLINLERNKGREAFNEGAEIRPLALIPDRIRKRQKEALTDQQDDLEWTGRITIGSNNQAFVIDFDTGSSDLWVPNASHCTGCAQKHTYSSTSSSTSQAQNGTFSIQYGDGSTVSGPIFKDTVTVAGVKSTGQTFAAVTKMSSLFNDDALDGILGLAFQDISNLNAPPFYQNTFAESAVPENVFAFKLAESGSELFLGGTNSDLYSGDIEYHSVTSGGFWQATGGKAIVEGKTAVSGFQTIIDSGTTIMYGPSSAVETFYASVPGSKLFDSDNGFYSYPCASPPAVGFSWGGKTWTISADNFNLGQTESGSMASQCVGALAGQDIGLGDNVWLLGDSFMKNVYTAFNFDTKSVGFATLA</sequence>
<evidence type="ECO:0000313" key="6">
    <source>
        <dbReference type="EMBL" id="CAL1703550.1"/>
    </source>
</evidence>
<keyword evidence="7" id="KW-1185">Reference proteome</keyword>
<dbReference type="Gene3D" id="2.40.70.10">
    <property type="entry name" value="Acid Proteases"/>
    <property type="match status" value="2"/>
</dbReference>